<organism evidence="2 3">
    <name type="scientific">Ecytonucleospora hepatopenaei</name>
    <dbReference type="NCBI Taxonomy" id="646526"/>
    <lineage>
        <taxon>Eukaryota</taxon>
        <taxon>Fungi</taxon>
        <taxon>Fungi incertae sedis</taxon>
        <taxon>Microsporidia</taxon>
        <taxon>Enterocytozoonidae</taxon>
        <taxon>Ecytonucleospora</taxon>
    </lineage>
</organism>
<dbReference type="EMBL" id="MNPJ01000013">
    <property type="protein sequence ID" value="OQS55186.1"/>
    <property type="molecule type" value="Genomic_DNA"/>
</dbReference>
<reference evidence="2 3" key="1">
    <citation type="journal article" date="2017" name="Environ. Microbiol.">
        <title>Decay of the glycolytic pathway and adaptation to intranuclear parasitism within Enterocytozoonidae microsporidia.</title>
        <authorList>
            <person name="Wiredu Boakye D."/>
            <person name="Jaroenlak P."/>
            <person name="Prachumwat A."/>
            <person name="Williams T.A."/>
            <person name="Bateman K.S."/>
            <person name="Itsathitphaisarn O."/>
            <person name="Sritunyalucksana K."/>
            <person name="Paszkiewicz K.H."/>
            <person name="Moore K.A."/>
            <person name="Stentiford G.D."/>
            <person name="Williams B.A."/>
        </authorList>
    </citation>
    <scope>NUCLEOTIDE SEQUENCE [LARGE SCALE GENOMIC DNA]</scope>
    <source>
        <strain evidence="2 3">TH1</strain>
    </source>
</reference>
<dbReference type="AlphaFoldDB" id="A0A1W0E7J6"/>
<evidence type="ECO:0000313" key="3">
    <source>
        <dbReference type="Proteomes" id="UP000192758"/>
    </source>
</evidence>
<feature type="signal peptide" evidence="1">
    <location>
        <begin position="1"/>
        <end position="23"/>
    </location>
</feature>
<keyword evidence="1" id="KW-0732">Signal</keyword>
<evidence type="ECO:0000256" key="1">
    <source>
        <dbReference type="SAM" id="SignalP"/>
    </source>
</evidence>
<gene>
    <name evidence="2" type="ORF">EHP00_1449</name>
</gene>
<comment type="caution">
    <text evidence="2">The sequence shown here is derived from an EMBL/GenBank/DDBJ whole genome shotgun (WGS) entry which is preliminary data.</text>
</comment>
<proteinExistence type="predicted"/>
<dbReference type="VEuPathDB" id="MicrosporidiaDB:EHP00_1449"/>
<dbReference type="Proteomes" id="UP000192758">
    <property type="component" value="Unassembled WGS sequence"/>
</dbReference>
<keyword evidence="3" id="KW-1185">Reference proteome</keyword>
<accession>A0A1W0E7J6</accession>
<feature type="chain" id="PRO_5012076931" evidence="1">
    <location>
        <begin position="24"/>
        <end position="149"/>
    </location>
</feature>
<evidence type="ECO:0000313" key="2">
    <source>
        <dbReference type="EMBL" id="OQS55186.1"/>
    </source>
</evidence>
<protein>
    <submittedName>
        <fullName evidence="2">Uncharacterized protein</fullName>
    </submittedName>
</protein>
<name>A0A1W0E7J6_9MICR</name>
<sequence length="149" mass="17681">MFKGIVYFILCVFSLTEVERQLAAKYQIKEYIEYKQDFINLTDEHIQELIDKTNEQIKEITNYFDDLKVIYSIFMEEIKNLDDIKIKRVDEEENKTSFSSDEAVKTGKLEKQFDNDIKERMEYFKGIQGKISSAGSFVYLFENCEEVSD</sequence>